<dbReference type="RefSeq" id="WP_345517266.1">
    <property type="nucleotide sequence ID" value="NZ_BAAAXD010000045.1"/>
</dbReference>
<protein>
    <recommendedName>
        <fullName evidence="3">DUF4034 domain-containing protein</fullName>
    </recommendedName>
</protein>
<evidence type="ECO:0000313" key="2">
    <source>
        <dbReference type="Proteomes" id="UP001589710"/>
    </source>
</evidence>
<sequence>MAVRRRRTPAPVRFDPDFGDRSLTAARQDIVIGRWQGVRDLLQATGSAWALRTHRTRLLAHAAAGSSTVETWLAAEPKNADAHVLKAATDVVRLFGRAVMAGRGIAVDQDRVDRVVRCCLRAAEACPSDPMPWASLLTVARLYEDGARCRITQWWDELLSRDPHHMEGHTQLLRYYSARWHGTHGTMYDFARDAAGAAPPGSSLPVLVQVARVEEYRYVSDATHGRPVVAPRTGQQHWDHELAVTEVCRTWERWLGMRAAGPVPPEGVGELNYLAHAACYAGRPAEAADAFRLLDGRAVRVPWSYTGDAEAQFTRWRRQVATA</sequence>
<accession>A0ABV5REL4</accession>
<comment type="caution">
    <text evidence="1">The sequence shown here is derived from an EMBL/GenBank/DDBJ whole genome shotgun (WGS) entry which is preliminary data.</text>
</comment>
<keyword evidence="2" id="KW-1185">Reference proteome</keyword>
<reference evidence="1 2" key="1">
    <citation type="submission" date="2024-09" db="EMBL/GenBank/DDBJ databases">
        <authorList>
            <person name="Sun Q."/>
            <person name="Mori K."/>
        </authorList>
    </citation>
    <scope>NUCLEOTIDE SEQUENCE [LARGE SCALE GENOMIC DNA]</scope>
    <source>
        <strain evidence="1 2">JCM 3331</strain>
    </source>
</reference>
<evidence type="ECO:0008006" key="3">
    <source>
        <dbReference type="Google" id="ProtNLM"/>
    </source>
</evidence>
<dbReference type="Proteomes" id="UP001589710">
    <property type="component" value="Unassembled WGS sequence"/>
</dbReference>
<name>A0ABV5REL4_9ACTN</name>
<proteinExistence type="predicted"/>
<organism evidence="1 2">
    <name type="scientific">Streptomyces yanii</name>
    <dbReference type="NCBI Taxonomy" id="78510"/>
    <lineage>
        <taxon>Bacteria</taxon>
        <taxon>Bacillati</taxon>
        <taxon>Actinomycetota</taxon>
        <taxon>Actinomycetes</taxon>
        <taxon>Kitasatosporales</taxon>
        <taxon>Streptomycetaceae</taxon>
        <taxon>Streptomyces</taxon>
    </lineage>
</organism>
<evidence type="ECO:0000313" key="1">
    <source>
        <dbReference type="EMBL" id="MFB9576242.1"/>
    </source>
</evidence>
<gene>
    <name evidence="1" type="ORF">ACFFTL_29150</name>
</gene>
<dbReference type="EMBL" id="JBHMCG010000127">
    <property type="protein sequence ID" value="MFB9576242.1"/>
    <property type="molecule type" value="Genomic_DNA"/>
</dbReference>